<feature type="transmembrane region" description="Helical" evidence="9">
    <location>
        <begin position="150"/>
        <end position="172"/>
    </location>
</feature>
<keyword evidence="8 9" id="KW-0472">Membrane</keyword>
<dbReference type="PANTHER" id="PTHR24221">
    <property type="entry name" value="ATP-BINDING CASSETTE SUB-FAMILY B"/>
    <property type="match status" value="1"/>
</dbReference>
<evidence type="ECO:0000256" key="2">
    <source>
        <dbReference type="ARBA" id="ARBA00022448"/>
    </source>
</evidence>
<keyword evidence="4 9" id="KW-0812">Transmembrane</keyword>
<evidence type="ECO:0000256" key="9">
    <source>
        <dbReference type="SAM" id="Phobius"/>
    </source>
</evidence>
<evidence type="ECO:0000259" key="10">
    <source>
        <dbReference type="PROSITE" id="PS50893"/>
    </source>
</evidence>
<dbReference type="SUPFAM" id="SSF90123">
    <property type="entry name" value="ABC transporter transmembrane region"/>
    <property type="match status" value="1"/>
</dbReference>
<keyword evidence="5" id="KW-0547">Nucleotide-binding</keyword>
<dbReference type="GO" id="GO:0034040">
    <property type="term" value="F:ATPase-coupled lipid transmembrane transporter activity"/>
    <property type="evidence" value="ECO:0007669"/>
    <property type="project" value="TreeGrafter"/>
</dbReference>
<evidence type="ECO:0000259" key="11">
    <source>
        <dbReference type="PROSITE" id="PS50929"/>
    </source>
</evidence>
<proteinExistence type="predicted"/>
<sequence>MVKRAFNAKYRNTIIGRAARLLSKSDRRKVFIVIVIQVFLGALDLLGVALIGIVGALAVSGVQSRVPGDRVSSVLNFVGLSSFDFQTQTALLGLAAGVILVGRTVLSVFFTRKALFFLGRRGAAISADLTSRVLSQSLLAVQERTSQETLYALTSGVSSVTLGLLGTVVTMASDASLLAVMAVGLVVVDPTVALSSFIFFALIGFLLQRLLSGKAQRLGMEQSELSIMSNEKIVEVLSSYRESLVRNRRAYYAKEIGELRYKLAHAQAEISFMPNVSKYVLETSVVLGALLLSAAQFLLQDAGHAVGTLAIFMAAGTRIAPAILRVQQGMLAIRSSAGASKVTLDLAESLQHIEAPKLAKEDSLETQHHGFNATITLSDATFTYPGKEEPAVRDVSLEIANGAFVAFVGPSGAGKTTIVDILLGILPPAQGSVKISGLPPMEAITTWPGAVAYVPQDVAIASGTFRENIALGFPRAFATDESIWETLRVAHLDDFVRELEKGIDTEVGERGARVSGGQRQRLGIARALFTKPKLLVLDEATSALDAETEANVAAAIQALRGSTTVVMIAHRLATVRTADLVVYLDQGRALAMGTFEEVRAQVPDFDHQARLLGL</sequence>
<dbReference type="PROSITE" id="PS50929">
    <property type="entry name" value="ABC_TM1F"/>
    <property type="match status" value="1"/>
</dbReference>
<gene>
    <name evidence="12" type="ORF">UFOPK2342_01469</name>
    <name evidence="13" type="ORF">UFOPK4367_00733</name>
</gene>
<protein>
    <submittedName>
        <fullName evidence="12">Unannotated protein</fullName>
    </submittedName>
</protein>
<dbReference type="SUPFAM" id="SSF52540">
    <property type="entry name" value="P-loop containing nucleoside triphosphate hydrolases"/>
    <property type="match status" value="1"/>
</dbReference>
<evidence type="ECO:0000256" key="3">
    <source>
        <dbReference type="ARBA" id="ARBA00022475"/>
    </source>
</evidence>
<dbReference type="GO" id="GO:0005886">
    <property type="term" value="C:plasma membrane"/>
    <property type="evidence" value="ECO:0007669"/>
    <property type="project" value="UniProtKB-SubCell"/>
</dbReference>
<dbReference type="GO" id="GO:0016887">
    <property type="term" value="F:ATP hydrolysis activity"/>
    <property type="evidence" value="ECO:0007669"/>
    <property type="project" value="InterPro"/>
</dbReference>
<dbReference type="SMART" id="SM00382">
    <property type="entry name" value="AAA"/>
    <property type="match status" value="1"/>
</dbReference>
<keyword evidence="2" id="KW-0813">Transport</keyword>
<evidence type="ECO:0000256" key="8">
    <source>
        <dbReference type="ARBA" id="ARBA00023136"/>
    </source>
</evidence>
<reference evidence="12" key="1">
    <citation type="submission" date="2020-05" db="EMBL/GenBank/DDBJ databases">
        <authorList>
            <person name="Chiriac C."/>
            <person name="Salcher M."/>
            <person name="Ghai R."/>
            <person name="Kavagutti S V."/>
        </authorList>
    </citation>
    <scope>NUCLEOTIDE SEQUENCE</scope>
</reference>
<keyword evidence="7 9" id="KW-1133">Transmembrane helix</keyword>
<feature type="transmembrane region" description="Helical" evidence="9">
    <location>
        <begin position="305"/>
        <end position="324"/>
    </location>
</feature>
<dbReference type="InterPro" id="IPR003593">
    <property type="entry name" value="AAA+_ATPase"/>
</dbReference>
<dbReference type="GO" id="GO:0005524">
    <property type="term" value="F:ATP binding"/>
    <property type="evidence" value="ECO:0007669"/>
    <property type="project" value="UniProtKB-KW"/>
</dbReference>
<dbReference type="InterPro" id="IPR017871">
    <property type="entry name" value="ABC_transporter-like_CS"/>
</dbReference>
<dbReference type="FunFam" id="3.40.50.300:FF:000854">
    <property type="entry name" value="Multidrug ABC transporter ATP-binding protein"/>
    <property type="match status" value="1"/>
</dbReference>
<dbReference type="InterPro" id="IPR027417">
    <property type="entry name" value="P-loop_NTPase"/>
</dbReference>
<dbReference type="AlphaFoldDB" id="A0A6J6NHB7"/>
<dbReference type="EMBL" id="CAEZXB010000038">
    <property type="protein sequence ID" value="CAB4685709.1"/>
    <property type="molecule type" value="Genomic_DNA"/>
</dbReference>
<dbReference type="InterPro" id="IPR039421">
    <property type="entry name" value="Type_1_exporter"/>
</dbReference>
<dbReference type="EMBL" id="CAFBRC010000039">
    <property type="protein sequence ID" value="CAB5075128.1"/>
    <property type="molecule type" value="Genomic_DNA"/>
</dbReference>
<comment type="subcellular location">
    <subcellularLocation>
        <location evidence="1">Cell membrane</location>
        <topology evidence="1">Multi-pass membrane protein</topology>
    </subcellularLocation>
</comment>
<feature type="transmembrane region" description="Helical" evidence="9">
    <location>
        <begin position="90"/>
        <end position="111"/>
    </location>
</feature>
<keyword evidence="6" id="KW-0067">ATP-binding</keyword>
<name>A0A6J6NHB7_9ZZZZ</name>
<dbReference type="PANTHER" id="PTHR24221:SF654">
    <property type="entry name" value="ATP-BINDING CASSETTE SUB-FAMILY B MEMBER 6"/>
    <property type="match status" value="1"/>
</dbReference>
<dbReference type="PROSITE" id="PS50893">
    <property type="entry name" value="ABC_TRANSPORTER_2"/>
    <property type="match status" value="1"/>
</dbReference>
<evidence type="ECO:0000256" key="1">
    <source>
        <dbReference type="ARBA" id="ARBA00004651"/>
    </source>
</evidence>
<dbReference type="PROSITE" id="PS00211">
    <property type="entry name" value="ABC_TRANSPORTER_1"/>
    <property type="match status" value="1"/>
</dbReference>
<feature type="transmembrane region" description="Helical" evidence="9">
    <location>
        <begin position="178"/>
        <end position="207"/>
    </location>
</feature>
<accession>A0A6J6NHB7</accession>
<evidence type="ECO:0000313" key="12">
    <source>
        <dbReference type="EMBL" id="CAB4685709.1"/>
    </source>
</evidence>
<evidence type="ECO:0000256" key="6">
    <source>
        <dbReference type="ARBA" id="ARBA00022840"/>
    </source>
</evidence>
<evidence type="ECO:0000256" key="5">
    <source>
        <dbReference type="ARBA" id="ARBA00022741"/>
    </source>
</evidence>
<dbReference type="Pfam" id="PF00005">
    <property type="entry name" value="ABC_tran"/>
    <property type="match status" value="1"/>
</dbReference>
<feature type="transmembrane region" description="Helical" evidence="9">
    <location>
        <begin position="30"/>
        <end position="59"/>
    </location>
</feature>
<evidence type="ECO:0000256" key="4">
    <source>
        <dbReference type="ARBA" id="ARBA00022692"/>
    </source>
</evidence>
<dbReference type="GO" id="GO:0140359">
    <property type="term" value="F:ABC-type transporter activity"/>
    <property type="evidence" value="ECO:0007669"/>
    <property type="project" value="InterPro"/>
</dbReference>
<dbReference type="InterPro" id="IPR011527">
    <property type="entry name" value="ABC1_TM_dom"/>
</dbReference>
<evidence type="ECO:0000313" key="13">
    <source>
        <dbReference type="EMBL" id="CAB5075128.1"/>
    </source>
</evidence>
<dbReference type="InterPro" id="IPR036640">
    <property type="entry name" value="ABC1_TM_sf"/>
</dbReference>
<organism evidence="12">
    <name type="scientific">freshwater metagenome</name>
    <dbReference type="NCBI Taxonomy" id="449393"/>
    <lineage>
        <taxon>unclassified sequences</taxon>
        <taxon>metagenomes</taxon>
        <taxon>ecological metagenomes</taxon>
    </lineage>
</organism>
<keyword evidence="3" id="KW-1003">Cell membrane</keyword>
<evidence type="ECO:0000256" key="7">
    <source>
        <dbReference type="ARBA" id="ARBA00022989"/>
    </source>
</evidence>
<dbReference type="InterPro" id="IPR003439">
    <property type="entry name" value="ABC_transporter-like_ATP-bd"/>
</dbReference>
<dbReference type="Gene3D" id="1.20.1560.10">
    <property type="entry name" value="ABC transporter type 1, transmembrane domain"/>
    <property type="match status" value="1"/>
</dbReference>
<feature type="domain" description="ABC transmembrane type-1" evidence="11">
    <location>
        <begin position="31"/>
        <end position="335"/>
    </location>
</feature>
<feature type="domain" description="ABC transporter" evidence="10">
    <location>
        <begin position="375"/>
        <end position="611"/>
    </location>
</feature>
<dbReference type="Gene3D" id="3.40.50.300">
    <property type="entry name" value="P-loop containing nucleotide triphosphate hydrolases"/>
    <property type="match status" value="1"/>
</dbReference>